<evidence type="ECO:0000256" key="1">
    <source>
        <dbReference type="SAM" id="MobiDB-lite"/>
    </source>
</evidence>
<feature type="signal peptide" evidence="2">
    <location>
        <begin position="1"/>
        <end position="27"/>
    </location>
</feature>
<evidence type="ECO:0000256" key="2">
    <source>
        <dbReference type="SAM" id="SignalP"/>
    </source>
</evidence>
<dbReference type="Proteomes" id="UP000325787">
    <property type="component" value="Chromosome"/>
</dbReference>
<keyword evidence="2" id="KW-0732">Signal</keyword>
<reference evidence="4" key="1">
    <citation type="journal article" date="2021" name="Curr. Microbiol.">
        <title>Complete genome of nocamycin-producing strain Saccharothrix syringae NRRL B-16468 reveals the biosynthetic potential for secondary metabolites.</title>
        <authorList>
            <person name="Mo X."/>
            <person name="Yang S."/>
        </authorList>
    </citation>
    <scope>NUCLEOTIDE SEQUENCE [LARGE SCALE GENOMIC DNA]</scope>
    <source>
        <strain evidence="4">ATCC 51364 / DSM 43886 / JCM 6844 / KCTC 9398 / NBRC 14523 / NRRL B-16468 / INA 2240</strain>
    </source>
</reference>
<accession>A0A5Q0H6P1</accession>
<feature type="region of interest" description="Disordered" evidence="1">
    <location>
        <begin position="100"/>
        <end position="142"/>
    </location>
</feature>
<sequence>MSGNRTRGLLRAAALLAAGASPLLASAANAAEAPTDLVDGVGYSPEVGEQVVTPRTDLLSGHSLQLPAPAAASMPETKAPQVAAPAGVGLPELAAPGALPAVPAAPAAPQERALTPGLAAPEAPALPVPGLTDLPLQAPTLP</sequence>
<feature type="compositionally biased region" description="Low complexity" evidence="1">
    <location>
        <begin position="100"/>
        <end position="131"/>
    </location>
</feature>
<protein>
    <submittedName>
        <fullName evidence="3">Uncharacterized protein</fullName>
    </submittedName>
</protein>
<feature type="chain" id="PRO_5038642413" evidence="2">
    <location>
        <begin position="28"/>
        <end position="142"/>
    </location>
</feature>
<proteinExistence type="predicted"/>
<dbReference type="KEGG" id="ssyi:EKG83_34845"/>
<organism evidence="3 4">
    <name type="scientific">Saccharothrix syringae</name>
    <name type="common">Nocardiopsis syringae</name>
    <dbReference type="NCBI Taxonomy" id="103733"/>
    <lineage>
        <taxon>Bacteria</taxon>
        <taxon>Bacillati</taxon>
        <taxon>Actinomycetota</taxon>
        <taxon>Actinomycetes</taxon>
        <taxon>Pseudonocardiales</taxon>
        <taxon>Pseudonocardiaceae</taxon>
        <taxon>Saccharothrix</taxon>
    </lineage>
</organism>
<name>A0A5Q0H6P1_SACSY</name>
<dbReference type="AlphaFoldDB" id="A0A5Q0H6P1"/>
<evidence type="ECO:0000313" key="4">
    <source>
        <dbReference type="Proteomes" id="UP000325787"/>
    </source>
</evidence>
<dbReference type="RefSeq" id="WP_033431885.1">
    <property type="nucleotide sequence ID" value="NZ_CP034550.1"/>
</dbReference>
<evidence type="ECO:0000313" key="3">
    <source>
        <dbReference type="EMBL" id="QFZ21896.1"/>
    </source>
</evidence>
<dbReference type="EMBL" id="CP034550">
    <property type="protein sequence ID" value="QFZ21896.1"/>
    <property type="molecule type" value="Genomic_DNA"/>
</dbReference>
<gene>
    <name evidence="3" type="ORF">EKG83_34845</name>
</gene>
<keyword evidence="4" id="KW-1185">Reference proteome</keyword>